<reference evidence="2" key="1">
    <citation type="submission" date="2021-01" db="EMBL/GenBank/DDBJ databases">
        <authorList>
            <consortium name="Genoscope - CEA"/>
            <person name="William W."/>
        </authorList>
    </citation>
    <scope>NUCLEOTIDE SEQUENCE</scope>
</reference>
<dbReference type="Gramene" id="CDY01676">
    <property type="protein sequence ID" value="CDY01676"/>
    <property type="gene ID" value="GSBRNA2T00112753001"/>
</dbReference>
<dbReference type="Proteomes" id="UP001295469">
    <property type="component" value="Chromosome C04"/>
</dbReference>
<accession>A0A816K109</accession>
<evidence type="ECO:0000313" key="3">
    <source>
        <dbReference type="EMBL" id="KAH0885461.1"/>
    </source>
</evidence>
<evidence type="ECO:0000256" key="1">
    <source>
        <dbReference type="SAM" id="MobiDB-lite"/>
    </source>
</evidence>
<proteinExistence type="predicted"/>
<feature type="region of interest" description="Disordered" evidence="1">
    <location>
        <begin position="167"/>
        <end position="220"/>
    </location>
</feature>
<dbReference type="Proteomes" id="UP000824890">
    <property type="component" value="Unassembled WGS sequence"/>
</dbReference>
<dbReference type="OMA" id="MMARKSY"/>
<dbReference type="EMBL" id="JAGKQM010000014">
    <property type="protein sequence ID" value="KAH0885461.1"/>
    <property type="molecule type" value="Genomic_DNA"/>
</dbReference>
<evidence type="ECO:0000313" key="2">
    <source>
        <dbReference type="EMBL" id="CAF1858410.1"/>
    </source>
</evidence>
<protein>
    <submittedName>
        <fullName evidence="2">(rape) hypothetical protein</fullName>
    </submittedName>
</protein>
<dbReference type="AlphaFoldDB" id="A0A816K109"/>
<dbReference type="EMBL" id="HG994368">
    <property type="protein sequence ID" value="CAF1858410.1"/>
    <property type="molecule type" value="Genomic_DNA"/>
</dbReference>
<dbReference type="PANTHER" id="PTHR37708:SF8">
    <property type="match status" value="1"/>
</dbReference>
<sequence length="270" mass="29844">MCGWVPHYQNKTVTQEEEENDSLMADLISTPSMEPLLFSVDPMSLILSQNSDTHQLKLLLDGFCGFERGPRYEEYSRLRESKLRMKRDFQRFLDEEEAEEEEAEAEPKKKQVRFEGDSVISREEEVVVTPEKIKKQTRFGFSPMSKTRKAAPTSSLAQSVPDFSAVIRKENRRPVNYNTTPPPPSSKSRNGGVLTGSASSSCIAARGSKSANAGEKKSKGFMGMARKSYANVEDLKKISMAAASAINGVGVGGRKAVGGGRSILGYRQVY</sequence>
<reference evidence="3 4" key="2">
    <citation type="submission" date="2021-05" db="EMBL/GenBank/DDBJ databases">
        <title>Genome Assembly of Synthetic Allotetraploid Brassica napus Reveals Homoeologous Exchanges between Subgenomes.</title>
        <authorList>
            <person name="Davis J.T."/>
        </authorList>
    </citation>
    <scope>NUCLEOTIDE SEQUENCE [LARGE SCALE GENOMIC DNA]</scope>
    <source>
        <strain evidence="4">cv. Da-Ae</strain>
        <tissue evidence="3">Seedling</tissue>
    </source>
</reference>
<dbReference type="PANTHER" id="PTHR37708">
    <property type="entry name" value="HOMEOBOX HOX-B3-LIKE PROTEIN"/>
    <property type="match status" value="1"/>
</dbReference>
<keyword evidence="4" id="KW-1185">Reference proteome</keyword>
<evidence type="ECO:0000313" key="4">
    <source>
        <dbReference type="Proteomes" id="UP000824890"/>
    </source>
</evidence>
<name>A0A816K109_BRANA</name>
<gene>
    <name evidence="2" type="ORF">DARMORV10_C04P44990.1</name>
    <name evidence="3" type="ORF">HID58_061557</name>
</gene>
<organism evidence="2">
    <name type="scientific">Brassica napus</name>
    <name type="common">Rape</name>
    <dbReference type="NCBI Taxonomy" id="3708"/>
    <lineage>
        <taxon>Eukaryota</taxon>
        <taxon>Viridiplantae</taxon>
        <taxon>Streptophyta</taxon>
        <taxon>Embryophyta</taxon>
        <taxon>Tracheophyta</taxon>
        <taxon>Spermatophyta</taxon>
        <taxon>Magnoliopsida</taxon>
        <taxon>eudicotyledons</taxon>
        <taxon>Gunneridae</taxon>
        <taxon>Pentapetalae</taxon>
        <taxon>rosids</taxon>
        <taxon>malvids</taxon>
        <taxon>Brassicales</taxon>
        <taxon>Brassicaceae</taxon>
        <taxon>Brassiceae</taxon>
        <taxon>Brassica</taxon>
    </lineage>
</organism>